<organism evidence="2 3">
    <name type="scientific">Streptomyces glaucosporus</name>
    <dbReference type="NCBI Taxonomy" id="284044"/>
    <lineage>
        <taxon>Bacteria</taxon>
        <taxon>Bacillati</taxon>
        <taxon>Actinomycetota</taxon>
        <taxon>Actinomycetes</taxon>
        <taxon>Kitasatosporales</taxon>
        <taxon>Streptomycetaceae</taxon>
        <taxon>Streptomyces</taxon>
    </lineage>
</organism>
<feature type="compositionally biased region" description="Basic and acidic residues" evidence="1">
    <location>
        <begin position="27"/>
        <end position="49"/>
    </location>
</feature>
<accession>A0ABN3IZQ5</accession>
<evidence type="ECO:0008006" key="4">
    <source>
        <dbReference type="Google" id="ProtNLM"/>
    </source>
</evidence>
<sequence length="88" mass="9325">MVKGTTGARRSRSVGADDRVRVAVGEDGNRHDELPGTERKPGKEPNKTKERLAKVVTGNKRLRAGIAAFAQAVNVPEQGTAGSAETPF</sequence>
<evidence type="ECO:0000313" key="2">
    <source>
        <dbReference type="EMBL" id="GAA2418501.1"/>
    </source>
</evidence>
<gene>
    <name evidence="2" type="ORF">GCM10010420_56270</name>
</gene>
<proteinExistence type="predicted"/>
<name>A0ABN3IZQ5_9ACTN</name>
<keyword evidence="3" id="KW-1185">Reference proteome</keyword>
<evidence type="ECO:0000256" key="1">
    <source>
        <dbReference type="SAM" id="MobiDB-lite"/>
    </source>
</evidence>
<comment type="caution">
    <text evidence="2">The sequence shown here is derived from an EMBL/GenBank/DDBJ whole genome shotgun (WGS) entry which is preliminary data.</text>
</comment>
<feature type="region of interest" description="Disordered" evidence="1">
    <location>
        <begin position="1"/>
        <end position="49"/>
    </location>
</feature>
<evidence type="ECO:0000313" key="3">
    <source>
        <dbReference type="Proteomes" id="UP001500058"/>
    </source>
</evidence>
<dbReference type="Proteomes" id="UP001500058">
    <property type="component" value="Unassembled WGS sequence"/>
</dbReference>
<protein>
    <recommendedName>
        <fullName evidence="4">Transposase</fullName>
    </recommendedName>
</protein>
<reference evidence="2 3" key="1">
    <citation type="journal article" date="2019" name="Int. J. Syst. Evol. Microbiol.">
        <title>The Global Catalogue of Microorganisms (GCM) 10K type strain sequencing project: providing services to taxonomists for standard genome sequencing and annotation.</title>
        <authorList>
            <consortium name="The Broad Institute Genomics Platform"/>
            <consortium name="The Broad Institute Genome Sequencing Center for Infectious Disease"/>
            <person name="Wu L."/>
            <person name="Ma J."/>
        </authorList>
    </citation>
    <scope>NUCLEOTIDE SEQUENCE [LARGE SCALE GENOMIC DNA]</scope>
    <source>
        <strain evidence="2 3">JCM 6921</strain>
    </source>
</reference>
<dbReference type="EMBL" id="BAAATJ010000045">
    <property type="protein sequence ID" value="GAA2418501.1"/>
    <property type="molecule type" value="Genomic_DNA"/>
</dbReference>